<dbReference type="Gene3D" id="3.40.50.300">
    <property type="entry name" value="P-loop containing nucleotide triphosphate hydrolases"/>
    <property type="match status" value="1"/>
</dbReference>
<feature type="coiled-coil region" evidence="1">
    <location>
        <begin position="803"/>
        <end position="830"/>
    </location>
</feature>
<dbReference type="Pfam" id="PF13558">
    <property type="entry name" value="SbcC_Walker_B"/>
    <property type="match status" value="1"/>
</dbReference>
<feature type="coiled-coil region" evidence="1">
    <location>
        <begin position="876"/>
        <end position="907"/>
    </location>
</feature>
<feature type="coiled-coil region" evidence="1">
    <location>
        <begin position="699"/>
        <end position="754"/>
    </location>
</feature>
<evidence type="ECO:0000313" key="3">
    <source>
        <dbReference type="Proteomes" id="UP000284006"/>
    </source>
</evidence>
<name>A0A418XF78_9BURK</name>
<keyword evidence="2" id="KW-0540">Nuclease</keyword>
<evidence type="ECO:0000256" key="1">
    <source>
        <dbReference type="SAM" id="Coils"/>
    </source>
</evidence>
<keyword evidence="1" id="KW-0175">Coiled coil</keyword>
<comment type="caution">
    <text evidence="2">The sequence shown here is derived from an EMBL/GenBank/DDBJ whole genome shotgun (WGS) entry which is preliminary data.</text>
</comment>
<dbReference type="EMBL" id="QYUP01000153">
    <property type="protein sequence ID" value="RJG11159.1"/>
    <property type="molecule type" value="Genomic_DNA"/>
</dbReference>
<keyword evidence="2" id="KW-0378">Hydrolase</keyword>
<sequence>MSAQPLHDADTPMFEFVDAGERAGFRLHRFEVFNWGTFHERVWRLTPGGDNILLTGDIGSGKSTLVDAVTTLLVPANKISYNKAAGADARERSLRTYVTGHYKSERGDSGLAAKAVALRDHNSYSVILGVFHNEGFDQTITLAQVFWLKDARGQPERFYVVADRELSIAEHFSGFGTDIATLRKRLRAVPGVALHDSFTSYGDAFRRRFGIANEQAMDLFHQTVSMKSVGNLTDFVRDHMLEAFPVEARISALIDHFDDLNRAHEAVLKAKAQISQLEPMVADGARYRDLLGQAEQLRGCREALRPWFAKLKGELLEKRGALLQADIDKLDGRLLRLQSDKRRDALRRDEITQAIAASGGHRIEQIKAETARVQEAREARMRRAAQYDALAVKVGLHRAADSETFEANRRGIDSGQQECLAQRDEFQNRLTEAGVTVRELGRQHGELTAELESLRSRRSNIPMQMMALREALCEAVGAGAEALPFIGELIQVREEERDWEGAAERLLHNFGLSLLVPEAYYAKVAAWADRTHLGARLVYYRVRSGAAAVQQSLHPDSLVRKLSIKPDSPCYAWLEAELARRFDYACCDTIDQFRREKRAISRNGQVKAGGERHEKDDRHRIDDRSRFVLGWSNEAKIAALEKQERDVTTRILAQSAQIKQFKKSMDAHDEILGNWRQLATFDSFDDLNWQPLATAIEQLDKERAALESSSDVLRTLQQQLAELAAAQDANEADLYEANRQHATAAEKLEQARQALAACTVLLDATPESAKDTYFPLLQQMRAEALGEHTLTVESADNREKDMRDFLQARIDAEQKKIDRLRDGLIRAMQNYVEAWPLDTREVDVSVESIGEFHGMLTALQADDLPRFAGRFKELLNENTIREIAGFQSQLKREREDIRERIDVINKSLQAIDYNPNRYIALEAQPSIDAELRDFQQDLRSCTEGALTGSADEEYSEAKFLQVKRIIERFRGREGSAEMDRRWTRKVTDVRNWFVFSASERWREDDREHEHYTDAGGKSGGQKEKLAYTVLAASLAYQFGLEWGATRSRSFRFVVIDEAFGRGSDESARYGLELFKRMNLQLLIVTPLQKIHIIEPYVAGLGFVHSEEGRQSMLRYLSIEEYRAERSARAA</sequence>
<dbReference type="InterPro" id="IPR027417">
    <property type="entry name" value="P-loop_NTPase"/>
</dbReference>
<proteinExistence type="predicted"/>
<protein>
    <submittedName>
        <fullName evidence="2">ATP-dependent exonuclease SbcCD, C subunit-like protein</fullName>
    </submittedName>
</protein>
<dbReference type="Proteomes" id="UP000284006">
    <property type="component" value="Unassembled WGS sequence"/>
</dbReference>
<dbReference type="GO" id="GO:0004527">
    <property type="term" value="F:exonuclease activity"/>
    <property type="evidence" value="ECO:0007669"/>
    <property type="project" value="UniProtKB-KW"/>
</dbReference>
<reference evidence="2 3" key="1">
    <citation type="submission" date="2018-09" db="EMBL/GenBank/DDBJ databases">
        <authorList>
            <person name="Zhu H."/>
        </authorList>
    </citation>
    <scope>NUCLEOTIDE SEQUENCE [LARGE SCALE GENOMIC DNA]</scope>
    <source>
        <strain evidence="2 3">K1S02-61</strain>
    </source>
</reference>
<dbReference type="AlphaFoldDB" id="A0A418XF78"/>
<dbReference type="SUPFAM" id="SSF52540">
    <property type="entry name" value="P-loop containing nucleoside triphosphate hydrolases"/>
    <property type="match status" value="1"/>
</dbReference>
<dbReference type="Pfam" id="PF13555">
    <property type="entry name" value="AAA_29"/>
    <property type="match status" value="1"/>
</dbReference>
<keyword evidence="2" id="KW-0269">Exonuclease</keyword>
<evidence type="ECO:0000313" key="2">
    <source>
        <dbReference type="EMBL" id="RJG11159.1"/>
    </source>
</evidence>
<organism evidence="2 3">
    <name type="scientific">Massilia cavernae</name>
    <dbReference type="NCBI Taxonomy" id="2320864"/>
    <lineage>
        <taxon>Bacteria</taxon>
        <taxon>Pseudomonadati</taxon>
        <taxon>Pseudomonadota</taxon>
        <taxon>Betaproteobacteria</taxon>
        <taxon>Burkholderiales</taxon>
        <taxon>Oxalobacteraceae</taxon>
        <taxon>Telluria group</taxon>
        <taxon>Massilia</taxon>
    </lineage>
</organism>
<dbReference type="RefSeq" id="WP_119812628.1">
    <property type="nucleotide sequence ID" value="NZ_QYUP01000153.1"/>
</dbReference>
<keyword evidence="3" id="KW-1185">Reference proteome</keyword>
<gene>
    <name evidence="2" type="ORF">D3872_20940</name>
</gene>
<accession>A0A418XF78</accession>
<dbReference type="OrthoDB" id="174137at2"/>